<sequence>MPDDTEAARVRRPRMTPDREMDLLNAALDVLREVGYEGLSMDLIASRARCSKATLYRMWPGKPQLVAAALYATRPMKPEEIDTGTLRGDLLTMVELLATQAAKDTALISAMAHAVLTDEELATAVRTSLVEPWSDDLIGVVDRAVERGELASRPAAANFLPQLILSVTVTRPLLSGGLADADFLTSCVDHALLPALLHS</sequence>
<dbReference type="RefSeq" id="WP_344118497.1">
    <property type="nucleotide sequence ID" value="NZ_BAAABW010000017.1"/>
</dbReference>
<dbReference type="SUPFAM" id="SSF48498">
    <property type="entry name" value="Tetracyclin repressor-like, C-terminal domain"/>
    <property type="match status" value="1"/>
</dbReference>
<dbReference type="PRINTS" id="PR00455">
    <property type="entry name" value="HTHTETR"/>
</dbReference>
<proteinExistence type="predicted"/>
<dbReference type="PANTHER" id="PTHR30055">
    <property type="entry name" value="HTH-TYPE TRANSCRIPTIONAL REGULATOR RUTR"/>
    <property type="match status" value="1"/>
</dbReference>
<organism evidence="6 7">
    <name type="scientific">Streptomyces blastmyceticus</name>
    <dbReference type="NCBI Taxonomy" id="68180"/>
    <lineage>
        <taxon>Bacteria</taxon>
        <taxon>Bacillati</taxon>
        <taxon>Actinomycetota</taxon>
        <taxon>Actinomycetes</taxon>
        <taxon>Kitasatosporales</taxon>
        <taxon>Streptomycetaceae</taxon>
        <taxon>Streptomyces</taxon>
    </lineage>
</organism>
<dbReference type="Pfam" id="PF16859">
    <property type="entry name" value="TetR_C_11"/>
    <property type="match status" value="1"/>
</dbReference>
<dbReference type="InterPro" id="IPR036271">
    <property type="entry name" value="Tet_transcr_reg_TetR-rel_C_sf"/>
</dbReference>
<dbReference type="Proteomes" id="UP001500063">
    <property type="component" value="Unassembled WGS sequence"/>
</dbReference>
<evidence type="ECO:0000313" key="7">
    <source>
        <dbReference type="Proteomes" id="UP001500063"/>
    </source>
</evidence>
<dbReference type="PROSITE" id="PS50977">
    <property type="entry name" value="HTH_TETR_2"/>
    <property type="match status" value="1"/>
</dbReference>
<evidence type="ECO:0000313" key="6">
    <source>
        <dbReference type="EMBL" id="GAA0353303.1"/>
    </source>
</evidence>
<comment type="caution">
    <text evidence="6">The sequence shown here is derived from an EMBL/GenBank/DDBJ whole genome shotgun (WGS) entry which is preliminary data.</text>
</comment>
<keyword evidence="2 4" id="KW-0238">DNA-binding</keyword>
<evidence type="ECO:0000256" key="2">
    <source>
        <dbReference type="ARBA" id="ARBA00023125"/>
    </source>
</evidence>
<reference evidence="6 7" key="1">
    <citation type="journal article" date="2019" name="Int. J. Syst. Evol. Microbiol.">
        <title>The Global Catalogue of Microorganisms (GCM) 10K type strain sequencing project: providing services to taxonomists for standard genome sequencing and annotation.</title>
        <authorList>
            <consortium name="The Broad Institute Genomics Platform"/>
            <consortium name="The Broad Institute Genome Sequencing Center for Infectious Disease"/>
            <person name="Wu L."/>
            <person name="Ma J."/>
        </authorList>
    </citation>
    <scope>NUCLEOTIDE SEQUENCE [LARGE SCALE GENOMIC DNA]</scope>
    <source>
        <strain evidence="6 7">JCM 4565</strain>
    </source>
</reference>
<gene>
    <name evidence="6" type="ORF">GCM10010319_33090</name>
</gene>
<feature type="domain" description="HTH tetR-type" evidence="5">
    <location>
        <begin position="17"/>
        <end position="77"/>
    </location>
</feature>
<name>A0ABN0X299_9ACTN</name>
<feature type="DNA-binding region" description="H-T-H motif" evidence="4">
    <location>
        <begin position="40"/>
        <end position="59"/>
    </location>
</feature>
<dbReference type="InterPro" id="IPR011075">
    <property type="entry name" value="TetR_C"/>
</dbReference>
<dbReference type="EMBL" id="BAAABW010000017">
    <property type="protein sequence ID" value="GAA0353303.1"/>
    <property type="molecule type" value="Genomic_DNA"/>
</dbReference>
<evidence type="ECO:0000256" key="1">
    <source>
        <dbReference type="ARBA" id="ARBA00023015"/>
    </source>
</evidence>
<dbReference type="Gene3D" id="1.10.357.10">
    <property type="entry name" value="Tetracycline Repressor, domain 2"/>
    <property type="match status" value="1"/>
</dbReference>
<keyword evidence="3" id="KW-0804">Transcription</keyword>
<keyword evidence="7" id="KW-1185">Reference proteome</keyword>
<dbReference type="InterPro" id="IPR050109">
    <property type="entry name" value="HTH-type_TetR-like_transc_reg"/>
</dbReference>
<dbReference type="SUPFAM" id="SSF46689">
    <property type="entry name" value="Homeodomain-like"/>
    <property type="match status" value="1"/>
</dbReference>
<evidence type="ECO:0000259" key="5">
    <source>
        <dbReference type="PROSITE" id="PS50977"/>
    </source>
</evidence>
<accession>A0ABN0X299</accession>
<protein>
    <submittedName>
        <fullName evidence="6">TetR/AcrR family transcriptional regulator</fullName>
    </submittedName>
</protein>
<dbReference type="Gene3D" id="1.10.10.60">
    <property type="entry name" value="Homeodomain-like"/>
    <property type="match status" value="1"/>
</dbReference>
<evidence type="ECO:0000256" key="3">
    <source>
        <dbReference type="ARBA" id="ARBA00023163"/>
    </source>
</evidence>
<evidence type="ECO:0000256" key="4">
    <source>
        <dbReference type="PROSITE-ProRule" id="PRU00335"/>
    </source>
</evidence>
<dbReference type="Pfam" id="PF00440">
    <property type="entry name" value="TetR_N"/>
    <property type="match status" value="1"/>
</dbReference>
<dbReference type="PANTHER" id="PTHR30055:SF149">
    <property type="entry name" value="TETR-FAMILY TRANSCRIPTIONAL REGULATOR"/>
    <property type="match status" value="1"/>
</dbReference>
<dbReference type="InterPro" id="IPR009057">
    <property type="entry name" value="Homeodomain-like_sf"/>
</dbReference>
<keyword evidence="1" id="KW-0805">Transcription regulation</keyword>
<dbReference type="InterPro" id="IPR001647">
    <property type="entry name" value="HTH_TetR"/>
</dbReference>